<comment type="similarity">
    <text evidence="1">Belongs to the polypeptide deformylase family.</text>
</comment>
<dbReference type="Proteomes" id="UP000216107">
    <property type="component" value="Unassembled WGS sequence"/>
</dbReference>
<accession>A0A272EQB4</accession>
<evidence type="ECO:0000256" key="5">
    <source>
        <dbReference type="ARBA" id="ARBA00023004"/>
    </source>
</evidence>
<dbReference type="InterPro" id="IPR036821">
    <property type="entry name" value="Peptide_deformylase_sf"/>
</dbReference>
<dbReference type="GO" id="GO:0006412">
    <property type="term" value="P:translation"/>
    <property type="evidence" value="ECO:0007669"/>
    <property type="project" value="UniProtKB-KW"/>
</dbReference>
<gene>
    <name evidence="6" type="ORF">CGU29_12310</name>
</gene>
<evidence type="ECO:0000256" key="4">
    <source>
        <dbReference type="ARBA" id="ARBA00022917"/>
    </source>
</evidence>
<evidence type="ECO:0000313" key="6">
    <source>
        <dbReference type="EMBL" id="PAS92304.1"/>
    </source>
</evidence>
<evidence type="ECO:0000256" key="1">
    <source>
        <dbReference type="ARBA" id="ARBA00010759"/>
    </source>
</evidence>
<evidence type="ECO:0000256" key="2">
    <source>
        <dbReference type="ARBA" id="ARBA00022723"/>
    </source>
</evidence>
<dbReference type="SUPFAM" id="SSF56420">
    <property type="entry name" value="Peptide deformylase"/>
    <property type="match status" value="1"/>
</dbReference>
<dbReference type="GO" id="GO:0046872">
    <property type="term" value="F:metal ion binding"/>
    <property type="evidence" value="ECO:0007669"/>
    <property type="project" value="UniProtKB-KW"/>
</dbReference>
<dbReference type="EC" id="3.5.1.88" evidence="6"/>
<keyword evidence="3 6" id="KW-0378">Hydrolase</keyword>
<dbReference type="InterPro" id="IPR023635">
    <property type="entry name" value="Peptide_deformylase"/>
</dbReference>
<proteinExistence type="inferred from homology"/>
<dbReference type="AlphaFoldDB" id="A0A272EQB4"/>
<dbReference type="Pfam" id="PF01327">
    <property type="entry name" value="Pep_deformylase"/>
    <property type="match status" value="1"/>
</dbReference>
<keyword evidence="2" id="KW-0479">Metal-binding</keyword>
<evidence type="ECO:0000256" key="3">
    <source>
        <dbReference type="ARBA" id="ARBA00022801"/>
    </source>
</evidence>
<sequence>MIHTLLRMGDPRLLQRAREVESFGAPELYALVADMFETMAQAGGVGLAAPQIGVDLRVIVLGMEHRVGRGEKPDG</sequence>
<reference evidence="6 7" key="1">
    <citation type="submission" date="2017-07" db="EMBL/GenBank/DDBJ databases">
        <title>Candidatus Dactylopiibacterium carminicum, a nitrogen-fixing symbiont of the cochineal insect Dactylopius coccus and Dactylopius opuntiae (Hemiptera: Coccoidea: Dactylopiidae).</title>
        <authorList>
            <person name="Vera A."/>
        </authorList>
    </citation>
    <scope>NUCLEOTIDE SEQUENCE [LARGE SCALE GENOMIC DNA]</scope>
    <source>
        <strain evidence="6 7">NFDCM</strain>
    </source>
</reference>
<dbReference type="PANTHER" id="PTHR10458:SF20">
    <property type="entry name" value="PEPTIDE DEFORMYLASE 1"/>
    <property type="match status" value="1"/>
</dbReference>
<dbReference type="GO" id="GO:0042586">
    <property type="term" value="F:peptide deformylase activity"/>
    <property type="evidence" value="ECO:0007669"/>
    <property type="project" value="UniProtKB-EC"/>
</dbReference>
<dbReference type="PANTHER" id="PTHR10458">
    <property type="entry name" value="PEPTIDE DEFORMYLASE"/>
    <property type="match status" value="1"/>
</dbReference>
<organism evidence="6 7">
    <name type="scientific">Candidatus Dactylopiibacterium carminicum</name>
    <dbReference type="NCBI Taxonomy" id="857335"/>
    <lineage>
        <taxon>Bacteria</taxon>
        <taxon>Pseudomonadati</taxon>
        <taxon>Pseudomonadota</taxon>
        <taxon>Betaproteobacteria</taxon>
        <taxon>Rhodocyclales</taxon>
        <taxon>Rhodocyclaceae</taxon>
        <taxon>Candidatus Dactylopiibacterium</taxon>
    </lineage>
</organism>
<comment type="caution">
    <text evidence="6">The sequence shown here is derived from an EMBL/GenBank/DDBJ whole genome shotgun (WGS) entry which is preliminary data.</text>
</comment>
<dbReference type="EMBL" id="NMRN01000042">
    <property type="protein sequence ID" value="PAS92304.1"/>
    <property type="molecule type" value="Genomic_DNA"/>
</dbReference>
<name>A0A272EQB4_9RHOO</name>
<evidence type="ECO:0000313" key="7">
    <source>
        <dbReference type="Proteomes" id="UP000216107"/>
    </source>
</evidence>
<keyword evidence="5" id="KW-0408">Iron</keyword>
<dbReference type="Gene3D" id="3.90.45.10">
    <property type="entry name" value="Peptide deformylase"/>
    <property type="match status" value="1"/>
</dbReference>
<feature type="non-terminal residue" evidence="6">
    <location>
        <position position="75"/>
    </location>
</feature>
<protein>
    <submittedName>
        <fullName evidence="6">Peptide deformylase</fullName>
        <ecNumber evidence="6">3.5.1.88</ecNumber>
    </submittedName>
</protein>
<keyword evidence="4" id="KW-0648">Protein biosynthesis</keyword>